<dbReference type="InterPro" id="IPR011009">
    <property type="entry name" value="Kinase-like_dom_sf"/>
</dbReference>
<evidence type="ECO:0000256" key="7">
    <source>
        <dbReference type="ARBA" id="ARBA00022917"/>
    </source>
</evidence>
<dbReference type="PROSITE" id="PS00108">
    <property type="entry name" value="PROTEIN_KINASE_ST"/>
    <property type="match status" value="1"/>
</dbReference>
<dbReference type="PROSITE" id="PS00107">
    <property type="entry name" value="PROTEIN_KINASE_ATP"/>
    <property type="match status" value="1"/>
</dbReference>
<name>A0ABQ5KTH7_9EUKA</name>
<evidence type="ECO:0000256" key="6">
    <source>
        <dbReference type="ARBA" id="ARBA00022840"/>
    </source>
</evidence>
<evidence type="ECO:0000256" key="4">
    <source>
        <dbReference type="ARBA" id="ARBA00022741"/>
    </source>
</evidence>
<dbReference type="PRINTS" id="PR00315">
    <property type="entry name" value="ELONGATNFCT"/>
</dbReference>
<dbReference type="SMART" id="SM00220">
    <property type="entry name" value="S_TKc"/>
    <property type="match status" value="1"/>
</dbReference>
<dbReference type="PANTHER" id="PTHR42854:SF3">
    <property type="entry name" value="EUKARYOTIC TRANSLATION INITIATION FACTOR 2 SUBUNIT 3-RELATED"/>
    <property type="match status" value="1"/>
</dbReference>
<dbReference type="InterPro" id="IPR017441">
    <property type="entry name" value="Protein_kinase_ATP_BS"/>
</dbReference>
<dbReference type="PROSITE" id="PS50011">
    <property type="entry name" value="PROTEIN_KINASE_DOM"/>
    <property type="match status" value="1"/>
</dbReference>
<dbReference type="InterPro" id="IPR000795">
    <property type="entry name" value="T_Tr_GTP-bd_dom"/>
</dbReference>
<evidence type="ECO:0000256" key="9">
    <source>
        <dbReference type="ARBA" id="ARBA00048107"/>
    </source>
</evidence>
<feature type="region of interest" description="Disordered" evidence="11">
    <location>
        <begin position="1145"/>
        <end position="1171"/>
    </location>
</feature>
<dbReference type="SUPFAM" id="SSF56112">
    <property type="entry name" value="Protein kinase-like (PK-like)"/>
    <property type="match status" value="1"/>
</dbReference>
<dbReference type="InterPro" id="IPR044128">
    <property type="entry name" value="eIF2g_GTP-bd"/>
</dbReference>
<dbReference type="Gene3D" id="3.40.50.300">
    <property type="entry name" value="P-loop containing nucleotide triphosphate hydrolases"/>
    <property type="match status" value="2"/>
</dbReference>
<keyword evidence="7" id="KW-0648">Protein biosynthesis</keyword>
<dbReference type="Pfam" id="PF00009">
    <property type="entry name" value="GTP_EFTU"/>
    <property type="match status" value="2"/>
</dbReference>
<dbReference type="CDD" id="cd03688">
    <property type="entry name" value="eIF2_gamma_II"/>
    <property type="match status" value="1"/>
</dbReference>
<dbReference type="CDD" id="cd01888">
    <property type="entry name" value="eIF2_gamma"/>
    <property type="match status" value="1"/>
</dbReference>
<evidence type="ECO:0000313" key="15">
    <source>
        <dbReference type="Proteomes" id="UP001057375"/>
    </source>
</evidence>
<dbReference type="InterPro" id="IPR015256">
    <property type="entry name" value="eIF2g_C"/>
</dbReference>
<evidence type="ECO:0000256" key="2">
    <source>
        <dbReference type="ARBA" id="ARBA00011986"/>
    </source>
</evidence>
<dbReference type="Pfam" id="PF09173">
    <property type="entry name" value="eIF2_C"/>
    <property type="match status" value="1"/>
</dbReference>
<dbReference type="PROSITE" id="PS51722">
    <property type="entry name" value="G_TR_2"/>
    <property type="match status" value="1"/>
</dbReference>
<keyword evidence="8" id="KW-0342">GTP-binding</keyword>
<dbReference type="InterPro" id="IPR000719">
    <property type="entry name" value="Prot_kinase_dom"/>
</dbReference>
<feature type="compositionally biased region" description="Basic and acidic residues" evidence="11">
    <location>
        <begin position="955"/>
        <end position="971"/>
    </location>
</feature>
<dbReference type="SUPFAM" id="SSF50465">
    <property type="entry name" value="EF-Tu/eEF-1alpha/eIF2-gamma C-terminal domain"/>
    <property type="match status" value="1"/>
</dbReference>
<dbReference type="SUPFAM" id="SSF52540">
    <property type="entry name" value="P-loop containing nucleoside triphosphate hydrolases"/>
    <property type="match status" value="2"/>
</dbReference>
<evidence type="ECO:0000256" key="8">
    <source>
        <dbReference type="ARBA" id="ARBA00023134"/>
    </source>
</evidence>
<evidence type="ECO:0000259" key="12">
    <source>
        <dbReference type="PROSITE" id="PS50011"/>
    </source>
</evidence>
<dbReference type="Gene3D" id="1.10.510.10">
    <property type="entry name" value="Transferase(Phosphotransferase) domain 1"/>
    <property type="match status" value="1"/>
</dbReference>
<dbReference type="Proteomes" id="UP001057375">
    <property type="component" value="Unassembled WGS sequence"/>
</dbReference>
<dbReference type="InterPro" id="IPR009000">
    <property type="entry name" value="Transl_B-barrel_sf"/>
</dbReference>
<dbReference type="EC" id="3.6.5.3" evidence="2"/>
<sequence length="1503" mass="166917">MNPDDIEIIRRQATVNVGTIGHVAHGKSTVVKAISTVHTVRFKTELTRNITIKLGYANAKIFKCPNCPAPSCYKSFGSSQPDKPPCDKCGSAMDLVRHISFVDTPGHDVLMATMLNGAAVMDAALLLIAANEPCPQPQTMEHLAAVEIMRLENIIMISKWFQRKKNAKIFKCPNCPAPSCYKSFGSSQPDKPPCDKCGSAMDLVRHISFVDTPGHDVLMATMLNGAAVMDAALLLIAANEPCPQPQTMEHLAAVEIMRLENIIVLQNKIDLIDIKEAKKQYKDIKAFLKDGIAKDSPIIPISAQLGYNIDIVNQYLVETIPTPSRDFESPPRLIVIRSFDVNSPGTEVRDLKGGVAGGSLFQGIFRVGQRIEVRPGLIAKKETGEWECTPIFSTIRSLLSERNPLEFAIPGGLIGIGTDIDPALTRQDRLVGHVVGSVGSLPSVMSVVEVEAKLLTKLLGVKTGKSERLKVVSKLEEDEKLLLNIGSTSVIGKVTTVETEQDSIKATVVLTNTIVCCDVGEKVALSRKVAKHWRLVGWGHEDARMSVHDARKKVQTIKSLLPEIGEGFEYPSIDGIIKEQNRKHSGFAGVILDDTKSILQILSILVAFDNKTDIRYYFLPIECDIVPIVLLIFSFPAKSHITNEAKNTTWGKGDKRYNQSSDAQKMMRGEWNDGYFTHISIPFSSSSPIKGAYIHLERFPSPPTHLIFTFTSSKGEKISKKYEFREYNWYLLPIDLSDVVQCVVTGRSAKARFFRILSLVFFREETPKEIVARETREKLWSDAPVVVPEFVKEGDEGSEGRKSIPIPRDDPKFLNSLFSMVKCKDDAYCKESKQYDQSSNAQKMLQGKGFVSLSHLSIPFPSPSPMKGAYICVDKDFSSPSLLFTFTDCDGKKTCKKYEFTRSKHEFEWHFLPIDLNNVVLCEIEGKGTWNEKNNRDFNISSLTPPSTLSLPSKSVKELGEEEESRGKKGEYISSKQTETHQKAKETKQEAEEEEKIINGKDKDSSSKETQEETKSKPKPKHDSLTLTSASTITSQCIIGHGGFGEVLLVKVDGIPFPCVLKKMLRIADKTVVKGCRKEFKVQLKLFNNPKCFNRIPRPLYILDLLDADFHGVYGFLMEFCVGGSVSSFAKSWCADGKYVSVDEDEDEASDSSSSSESFNDPDSPSSTPFNPMTLNPVKVCSLCVGMIECLDDVFVAKKSLVHRDIKPDNFLVRVDPKDGECTVVLSDLGMVRILDSISSSASSKSAAEPIWSEKKEKNQKHDKSRCGTLVYNSYETLLDGTQTQKSDAYSLGMSILSLFLCEQPFVSLPAVREVHKKVNLGRADDIDVMKVLMRLIECDLCPRLCRVPLFKSLLTIEDGKYKTVNEVFNEVFTGLIQQDEDARMSVHDARKKVQTIKSLLPEIGEGFEYPSIDGIIKEQNRKHSGFAGVILDDSIIFQGGDLLPPIVESRNYYIGKVHSISDLDSVVSPDSAGAMHDSVMSDEEYYRLLNGLRVDMSGIEGI</sequence>
<dbReference type="Gene3D" id="2.40.30.10">
    <property type="entry name" value="Translation factors"/>
    <property type="match status" value="2"/>
</dbReference>
<dbReference type="InterPro" id="IPR050543">
    <property type="entry name" value="eIF2G"/>
</dbReference>
<proteinExistence type="inferred from homology"/>
<comment type="similarity">
    <text evidence="1">Belongs to the TRAFAC class translation factor GTPase superfamily. Classic translation factor GTPase family. EF-Tu/EF-1A subfamily.</text>
</comment>
<keyword evidence="4 10" id="KW-0547">Nucleotide-binding</keyword>
<evidence type="ECO:0000259" key="13">
    <source>
        <dbReference type="PROSITE" id="PS51722"/>
    </source>
</evidence>
<evidence type="ECO:0000256" key="10">
    <source>
        <dbReference type="PROSITE-ProRule" id="PRU10141"/>
    </source>
</evidence>
<dbReference type="GO" id="GO:0003743">
    <property type="term" value="F:translation initiation factor activity"/>
    <property type="evidence" value="ECO:0007669"/>
    <property type="project" value="UniProtKB-KW"/>
</dbReference>
<dbReference type="InterPro" id="IPR027417">
    <property type="entry name" value="P-loop_NTPase"/>
</dbReference>
<dbReference type="Pfam" id="PF03144">
    <property type="entry name" value="GTP_EFTU_D2"/>
    <property type="match status" value="1"/>
</dbReference>
<comment type="caution">
    <text evidence="14">The sequence shown here is derived from an EMBL/GenBank/DDBJ whole genome shotgun (WGS) entry which is preliminary data.</text>
</comment>
<dbReference type="InterPro" id="IPR044127">
    <property type="entry name" value="eIF2g_dom_2"/>
</dbReference>
<keyword evidence="15" id="KW-1185">Reference proteome</keyword>
<feature type="compositionally biased region" description="Low complexity" evidence="11">
    <location>
        <begin position="1151"/>
        <end position="1167"/>
    </location>
</feature>
<feature type="domain" description="Tr-type G" evidence="13">
    <location>
        <begin position="12"/>
        <end position="324"/>
    </location>
</feature>
<comment type="catalytic activity">
    <reaction evidence="9">
        <text>GTP + H2O = GDP + phosphate + H(+)</text>
        <dbReference type="Rhea" id="RHEA:19669"/>
        <dbReference type="ChEBI" id="CHEBI:15377"/>
        <dbReference type="ChEBI" id="CHEBI:15378"/>
        <dbReference type="ChEBI" id="CHEBI:37565"/>
        <dbReference type="ChEBI" id="CHEBI:43474"/>
        <dbReference type="ChEBI" id="CHEBI:58189"/>
        <dbReference type="EC" id="3.6.5.3"/>
    </reaction>
</comment>
<dbReference type="InterPro" id="IPR004161">
    <property type="entry name" value="EFTu-like_2"/>
</dbReference>
<feature type="compositionally biased region" description="Low complexity" evidence="11">
    <location>
        <begin position="941"/>
        <end position="954"/>
    </location>
</feature>
<feature type="binding site" evidence="10">
    <location>
        <position position="1062"/>
    </location>
    <ligand>
        <name>ATP</name>
        <dbReference type="ChEBI" id="CHEBI:30616"/>
    </ligand>
</feature>
<dbReference type="InterPro" id="IPR008271">
    <property type="entry name" value="Ser/Thr_kinase_AS"/>
</dbReference>
<keyword evidence="3 14" id="KW-0396">Initiation factor</keyword>
<dbReference type="EMBL" id="BQXS01011063">
    <property type="protein sequence ID" value="GKT35778.1"/>
    <property type="molecule type" value="Genomic_DNA"/>
</dbReference>
<evidence type="ECO:0000256" key="3">
    <source>
        <dbReference type="ARBA" id="ARBA00022540"/>
    </source>
</evidence>
<keyword evidence="5" id="KW-0378">Hydrolase</keyword>
<evidence type="ECO:0000256" key="1">
    <source>
        <dbReference type="ARBA" id="ARBA00007249"/>
    </source>
</evidence>
<protein>
    <recommendedName>
        <fullName evidence="2">protein-synthesizing GTPase</fullName>
        <ecNumber evidence="2">3.6.5.3</ecNumber>
    </recommendedName>
</protein>
<dbReference type="PANTHER" id="PTHR42854">
    <property type="entry name" value="EUKARYOTIC TRANSLATION INITIATION FACTOR 2 SUBUNIT 3 FAMILY MEMBER"/>
    <property type="match status" value="1"/>
</dbReference>
<keyword evidence="6 10" id="KW-0067">ATP-binding</keyword>
<feature type="region of interest" description="Disordered" evidence="11">
    <location>
        <begin position="933"/>
        <end position="1026"/>
    </location>
</feature>
<dbReference type="InterPro" id="IPR009001">
    <property type="entry name" value="Transl_elong_EF1A/Init_IF2_C"/>
</dbReference>
<organism evidence="14 15">
    <name type="scientific">Aduncisulcus paluster</name>
    <dbReference type="NCBI Taxonomy" id="2918883"/>
    <lineage>
        <taxon>Eukaryota</taxon>
        <taxon>Metamonada</taxon>
        <taxon>Carpediemonas-like organisms</taxon>
        <taxon>Aduncisulcus</taxon>
    </lineage>
</organism>
<evidence type="ECO:0000256" key="11">
    <source>
        <dbReference type="SAM" id="MobiDB-lite"/>
    </source>
</evidence>
<feature type="compositionally biased region" description="Basic and acidic residues" evidence="11">
    <location>
        <begin position="978"/>
        <end position="1024"/>
    </location>
</feature>
<evidence type="ECO:0000313" key="14">
    <source>
        <dbReference type="EMBL" id="GKT35778.1"/>
    </source>
</evidence>
<dbReference type="Pfam" id="PF00069">
    <property type="entry name" value="Pkinase"/>
    <property type="match status" value="1"/>
</dbReference>
<dbReference type="NCBIfam" id="NF003077">
    <property type="entry name" value="PRK04000.1"/>
    <property type="match status" value="1"/>
</dbReference>
<feature type="domain" description="Protein kinase" evidence="12">
    <location>
        <begin position="1033"/>
        <end position="1401"/>
    </location>
</feature>
<accession>A0ABQ5KTH7</accession>
<reference evidence="14" key="1">
    <citation type="submission" date="2022-03" db="EMBL/GenBank/DDBJ databases">
        <title>Draft genome sequence of Aduncisulcus paluster, a free-living microaerophilic Fornicata.</title>
        <authorList>
            <person name="Yuyama I."/>
            <person name="Kume K."/>
            <person name="Tamura T."/>
            <person name="Inagaki Y."/>
            <person name="Hashimoto T."/>
        </authorList>
    </citation>
    <scope>NUCLEOTIDE SEQUENCE</scope>
    <source>
        <strain evidence="14">NY0171</strain>
    </source>
</reference>
<dbReference type="SUPFAM" id="SSF50447">
    <property type="entry name" value="Translation proteins"/>
    <property type="match status" value="1"/>
</dbReference>
<evidence type="ECO:0000256" key="5">
    <source>
        <dbReference type="ARBA" id="ARBA00022801"/>
    </source>
</evidence>
<gene>
    <name evidence="14" type="ORF">ADUPG1_008867</name>
</gene>